<dbReference type="Pfam" id="PF26410">
    <property type="entry name" value="GH5_mannosidase"/>
    <property type="match status" value="1"/>
</dbReference>
<evidence type="ECO:0000256" key="5">
    <source>
        <dbReference type="SAM" id="SignalP"/>
    </source>
</evidence>
<gene>
    <name evidence="7" type="ORF">IAB75_05145</name>
</gene>
<accession>A0A940DSF1</accession>
<evidence type="ECO:0000259" key="6">
    <source>
        <dbReference type="Pfam" id="PF26410"/>
    </source>
</evidence>
<organism evidence="7 8">
    <name type="scientific">Candidatus Cryptobacteroides avicola</name>
    <dbReference type="NCBI Taxonomy" id="2840757"/>
    <lineage>
        <taxon>Bacteria</taxon>
        <taxon>Pseudomonadati</taxon>
        <taxon>Bacteroidota</taxon>
        <taxon>Bacteroidia</taxon>
        <taxon>Bacteroidales</taxon>
        <taxon>Candidatus Cryptobacteroides</taxon>
    </lineage>
</organism>
<dbReference type="PANTHER" id="PTHR31451">
    <property type="match status" value="1"/>
</dbReference>
<keyword evidence="3" id="KW-0378">Hydrolase</keyword>
<dbReference type="InterPro" id="IPR001547">
    <property type="entry name" value="Glyco_hydro_5"/>
</dbReference>
<dbReference type="GO" id="GO:0016985">
    <property type="term" value="F:mannan endo-1,4-beta-mannosidase activity"/>
    <property type="evidence" value="ECO:0007669"/>
    <property type="project" value="TreeGrafter"/>
</dbReference>
<dbReference type="InterPro" id="IPR017853">
    <property type="entry name" value="GH"/>
</dbReference>
<keyword evidence="5" id="KW-0732">Signal</keyword>
<comment type="catalytic activity">
    <reaction evidence="1">
        <text>Random hydrolysis of (1-&gt;4)-beta-D-mannosidic linkages in mannans, galactomannans and glucomannans.</text>
        <dbReference type="EC" id="3.2.1.78"/>
    </reaction>
</comment>
<dbReference type="AlphaFoldDB" id="A0A940DSF1"/>
<evidence type="ECO:0000313" key="8">
    <source>
        <dbReference type="Proteomes" id="UP000725002"/>
    </source>
</evidence>
<feature type="domain" description="Glycoside hydrolase family 5" evidence="6">
    <location>
        <begin position="23"/>
        <end position="425"/>
    </location>
</feature>
<dbReference type="EC" id="3.2.1.78" evidence="2"/>
<dbReference type="SUPFAM" id="SSF51445">
    <property type="entry name" value="(Trans)glycosidases"/>
    <property type="match status" value="1"/>
</dbReference>
<feature type="chain" id="PRO_5036865499" description="mannan endo-1,4-beta-mannosidase" evidence="5">
    <location>
        <begin position="20"/>
        <end position="429"/>
    </location>
</feature>
<evidence type="ECO:0000256" key="2">
    <source>
        <dbReference type="ARBA" id="ARBA00012706"/>
    </source>
</evidence>
<protein>
    <recommendedName>
        <fullName evidence="2">mannan endo-1,4-beta-mannosidase</fullName>
        <ecNumber evidence="2">3.2.1.78</ecNumber>
    </recommendedName>
</protein>
<reference evidence="7" key="2">
    <citation type="journal article" date="2021" name="PeerJ">
        <title>Extensive microbial diversity within the chicken gut microbiome revealed by metagenomics and culture.</title>
        <authorList>
            <person name="Gilroy R."/>
            <person name="Ravi A."/>
            <person name="Getino M."/>
            <person name="Pursley I."/>
            <person name="Horton D.L."/>
            <person name="Alikhan N.F."/>
            <person name="Baker D."/>
            <person name="Gharbi K."/>
            <person name="Hall N."/>
            <person name="Watson M."/>
            <person name="Adriaenssens E.M."/>
            <person name="Foster-Nyarko E."/>
            <person name="Jarju S."/>
            <person name="Secka A."/>
            <person name="Antonio M."/>
            <person name="Oren A."/>
            <person name="Chaudhuri R.R."/>
            <person name="La Ragione R."/>
            <person name="Hildebrand F."/>
            <person name="Pallen M.J."/>
        </authorList>
    </citation>
    <scope>NUCLEOTIDE SEQUENCE</scope>
    <source>
        <strain evidence="7">G3-8215</strain>
    </source>
</reference>
<dbReference type="EMBL" id="JADILV010000036">
    <property type="protein sequence ID" value="MBO8483481.1"/>
    <property type="molecule type" value="Genomic_DNA"/>
</dbReference>
<reference evidence="7" key="1">
    <citation type="submission" date="2020-10" db="EMBL/GenBank/DDBJ databases">
        <authorList>
            <person name="Gilroy R."/>
        </authorList>
    </citation>
    <scope>NUCLEOTIDE SEQUENCE</scope>
    <source>
        <strain evidence="7">G3-8215</strain>
    </source>
</reference>
<sequence length="429" mass="48401">MKKILVTVILLAVSLAAVAREDSDFVRVENGRFYIGDEQYSYVGTNFWYGAILASEGEGGDRDRLVKELDYMKRCGINNLRILVGGDGPDGIPSHIRPTLQKAAGIYDNRLLDGLDFLLNEMGKRGMYAVLYLNNSWEWSGGYSQYLEWAGAGKAPVPAVDGWNAFSEYVEGYMQNEMAKQLFARHVDFILSRTNRYSGIRYTDDPAIMAWQIGNEPRAFSDRNKEAFYEWISSVACQIKSHDKNHLVSIGSEGKAGCEGDISLFEKIHSVPEVDYMTIHIWPKNWGWINESTVSSNLQLAIDNTRAYIDEHLDVASRYGKPVVLEEFGFPRDSMSFVPGSPADSRDSYYEAVFSYIYENMLNGGLFAGCNFWGWGGYAAPEHEFWQLGDDYTGDPAQEEQGLNSVFVKDKTTLKVIRKYSKLLSRGSE</sequence>
<comment type="caution">
    <text evidence="7">The sequence shown here is derived from an EMBL/GenBank/DDBJ whole genome shotgun (WGS) entry which is preliminary data.</text>
</comment>
<evidence type="ECO:0000256" key="1">
    <source>
        <dbReference type="ARBA" id="ARBA00001678"/>
    </source>
</evidence>
<dbReference type="Proteomes" id="UP000725002">
    <property type="component" value="Unassembled WGS sequence"/>
</dbReference>
<proteinExistence type="predicted"/>
<name>A0A940DSF1_9BACT</name>
<feature type="signal peptide" evidence="5">
    <location>
        <begin position="1"/>
        <end position="19"/>
    </location>
</feature>
<keyword evidence="4" id="KW-0326">Glycosidase</keyword>
<dbReference type="PANTHER" id="PTHR31451:SF40">
    <property type="entry name" value="GLYCOSIDE HYDROLASE FAMILY 5 DOMAIN-CONTAINING PROTEIN"/>
    <property type="match status" value="1"/>
</dbReference>
<dbReference type="Gene3D" id="3.20.20.80">
    <property type="entry name" value="Glycosidases"/>
    <property type="match status" value="1"/>
</dbReference>
<evidence type="ECO:0000313" key="7">
    <source>
        <dbReference type="EMBL" id="MBO8483481.1"/>
    </source>
</evidence>
<evidence type="ECO:0000256" key="3">
    <source>
        <dbReference type="ARBA" id="ARBA00022801"/>
    </source>
</evidence>
<dbReference type="InterPro" id="IPR045053">
    <property type="entry name" value="MAN-like"/>
</dbReference>
<evidence type="ECO:0000256" key="4">
    <source>
        <dbReference type="ARBA" id="ARBA00023295"/>
    </source>
</evidence>